<protein>
    <recommendedName>
        <fullName evidence="1">DUF6589 domain-containing protein</fullName>
    </recommendedName>
</protein>
<comment type="caution">
    <text evidence="2">The sequence shown here is derived from an EMBL/GenBank/DDBJ whole genome shotgun (WGS) entry which is preliminary data.</text>
</comment>
<dbReference type="AlphaFoldDB" id="A0A9P5YSZ8"/>
<dbReference type="EMBL" id="MU155351">
    <property type="protein sequence ID" value="KAF9475002.1"/>
    <property type="molecule type" value="Genomic_DNA"/>
</dbReference>
<proteinExistence type="predicted"/>
<organism evidence="2 3">
    <name type="scientific">Pholiota conissans</name>
    <dbReference type="NCBI Taxonomy" id="109636"/>
    <lineage>
        <taxon>Eukaryota</taxon>
        <taxon>Fungi</taxon>
        <taxon>Dikarya</taxon>
        <taxon>Basidiomycota</taxon>
        <taxon>Agaricomycotina</taxon>
        <taxon>Agaricomycetes</taxon>
        <taxon>Agaricomycetidae</taxon>
        <taxon>Agaricales</taxon>
        <taxon>Agaricineae</taxon>
        <taxon>Strophariaceae</taxon>
        <taxon>Pholiota</taxon>
    </lineage>
</organism>
<evidence type="ECO:0000313" key="2">
    <source>
        <dbReference type="EMBL" id="KAF9475002.1"/>
    </source>
</evidence>
<dbReference type="Proteomes" id="UP000807469">
    <property type="component" value="Unassembled WGS sequence"/>
</dbReference>
<dbReference type="Pfam" id="PF20231">
    <property type="entry name" value="DUF6589"/>
    <property type="match status" value="1"/>
</dbReference>
<reference evidence="2" key="1">
    <citation type="submission" date="2020-11" db="EMBL/GenBank/DDBJ databases">
        <authorList>
            <consortium name="DOE Joint Genome Institute"/>
            <person name="Ahrendt S."/>
            <person name="Riley R."/>
            <person name="Andreopoulos W."/>
            <person name="Labutti K."/>
            <person name="Pangilinan J."/>
            <person name="Ruiz-Duenas F.J."/>
            <person name="Barrasa J.M."/>
            <person name="Sanchez-Garcia M."/>
            <person name="Camarero S."/>
            <person name="Miyauchi S."/>
            <person name="Serrano A."/>
            <person name="Linde D."/>
            <person name="Babiker R."/>
            <person name="Drula E."/>
            <person name="Ayuso-Fernandez I."/>
            <person name="Pacheco R."/>
            <person name="Padilla G."/>
            <person name="Ferreira P."/>
            <person name="Barriuso J."/>
            <person name="Kellner H."/>
            <person name="Castanera R."/>
            <person name="Alfaro M."/>
            <person name="Ramirez L."/>
            <person name="Pisabarro A.G."/>
            <person name="Kuo A."/>
            <person name="Tritt A."/>
            <person name="Lipzen A."/>
            <person name="He G."/>
            <person name="Yan M."/>
            <person name="Ng V."/>
            <person name="Cullen D."/>
            <person name="Martin F."/>
            <person name="Rosso M.-N."/>
            <person name="Henrissat B."/>
            <person name="Hibbett D."/>
            <person name="Martinez A.T."/>
            <person name="Grigoriev I.V."/>
        </authorList>
    </citation>
    <scope>NUCLEOTIDE SEQUENCE</scope>
    <source>
        <strain evidence="2">CIRM-BRFM 674</strain>
    </source>
</reference>
<dbReference type="InterPro" id="IPR046496">
    <property type="entry name" value="DUF6589"/>
</dbReference>
<name>A0A9P5YSZ8_9AGAR</name>
<accession>A0A9P5YSZ8</accession>
<gene>
    <name evidence="2" type="ORF">BDN70DRAFT_884214</name>
</gene>
<feature type="domain" description="DUF6589" evidence="1">
    <location>
        <begin position="11"/>
        <end position="91"/>
    </location>
</feature>
<keyword evidence="3" id="KW-1185">Reference proteome</keyword>
<evidence type="ECO:0000313" key="3">
    <source>
        <dbReference type="Proteomes" id="UP000807469"/>
    </source>
</evidence>
<sequence>MDILFNAFLDLRQRLQASGIDPLISVLQIPLHQTEQHPLPAMHIDESSLEGTPQVFDIMFRKSLQLTEEDVWKHGVMLCAENQLSMSLLDKYMVNIG</sequence>
<evidence type="ECO:0000259" key="1">
    <source>
        <dbReference type="Pfam" id="PF20231"/>
    </source>
</evidence>
<dbReference type="OrthoDB" id="5424058at2759"/>